<dbReference type="SUPFAM" id="SSF56219">
    <property type="entry name" value="DNase I-like"/>
    <property type="match status" value="1"/>
</dbReference>
<evidence type="ECO:0000313" key="2">
    <source>
        <dbReference type="EMBL" id="CAB4865671.1"/>
    </source>
</evidence>
<sequence length="245" mass="27653">MLSELLNLDVDLLFVQEIWRGEDEDQFAILQSTSRFSGEFVELSPCTRVTEESGGRGWHPIHGLLSGDRGLYFDTYTALSEARTKRRDGARGAASGSWGIALLTTLPIRGMAVEYLPQLRRDKTRRAIIIANCEFEGRPITAVAIHGAHLSHGSLKQYRFVNRRLNELSEHNPVVIAGDFNCWRPLLRLVLPGWRSAVRARTWPAWRPHSQIDHILLRGSWNTTKGRSVHNGSDHRALSVELDLA</sequence>
<dbReference type="Gene3D" id="3.60.10.10">
    <property type="entry name" value="Endonuclease/exonuclease/phosphatase"/>
    <property type="match status" value="1"/>
</dbReference>
<dbReference type="InterPro" id="IPR036691">
    <property type="entry name" value="Endo/exonu/phosph_ase_sf"/>
</dbReference>
<reference evidence="2" key="1">
    <citation type="submission" date="2020-05" db="EMBL/GenBank/DDBJ databases">
        <authorList>
            <person name="Chiriac C."/>
            <person name="Salcher M."/>
            <person name="Ghai R."/>
            <person name="Kavagutti S V."/>
        </authorList>
    </citation>
    <scope>NUCLEOTIDE SEQUENCE</scope>
</reference>
<feature type="domain" description="Endonuclease/exonuclease/phosphatase" evidence="1">
    <location>
        <begin position="3"/>
        <end position="235"/>
    </location>
</feature>
<dbReference type="InterPro" id="IPR005135">
    <property type="entry name" value="Endo/exonuclease/phosphatase"/>
</dbReference>
<dbReference type="AlphaFoldDB" id="A0A6J7D676"/>
<name>A0A6J7D676_9ZZZZ</name>
<proteinExistence type="predicted"/>
<accession>A0A6J7D676</accession>
<dbReference type="Pfam" id="PF03372">
    <property type="entry name" value="Exo_endo_phos"/>
    <property type="match status" value="1"/>
</dbReference>
<organism evidence="2">
    <name type="scientific">freshwater metagenome</name>
    <dbReference type="NCBI Taxonomy" id="449393"/>
    <lineage>
        <taxon>unclassified sequences</taxon>
        <taxon>metagenomes</taxon>
        <taxon>ecological metagenomes</taxon>
    </lineage>
</organism>
<dbReference type="EMBL" id="CAFBLN010000014">
    <property type="protein sequence ID" value="CAB4865671.1"/>
    <property type="molecule type" value="Genomic_DNA"/>
</dbReference>
<evidence type="ECO:0000259" key="1">
    <source>
        <dbReference type="Pfam" id="PF03372"/>
    </source>
</evidence>
<dbReference type="GO" id="GO:0003824">
    <property type="term" value="F:catalytic activity"/>
    <property type="evidence" value="ECO:0007669"/>
    <property type="project" value="InterPro"/>
</dbReference>
<protein>
    <submittedName>
        <fullName evidence="2">Unannotated protein</fullName>
    </submittedName>
</protein>
<gene>
    <name evidence="2" type="ORF">UFOPK3381_00506</name>
</gene>